<keyword evidence="2" id="KW-1185">Reference proteome</keyword>
<dbReference type="InterPro" id="IPR022536">
    <property type="entry name" value="EspC"/>
</dbReference>
<name>A0A1C5G342_MICEH</name>
<evidence type="ECO:0000313" key="1">
    <source>
        <dbReference type="EMBL" id="SCG14177.1"/>
    </source>
</evidence>
<dbReference type="AlphaFoldDB" id="A0A1C5G342"/>
<dbReference type="GO" id="GO:0009306">
    <property type="term" value="P:protein secretion"/>
    <property type="evidence" value="ECO:0007669"/>
    <property type="project" value="InterPro"/>
</dbReference>
<dbReference type="Pfam" id="PF10824">
    <property type="entry name" value="T7SS_ESX_EspC"/>
    <property type="match status" value="1"/>
</dbReference>
<reference evidence="1 2" key="1">
    <citation type="submission" date="2016-06" db="EMBL/GenBank/DDBJ databases">
        <authorList>
            <person name="Kjaerup R.B."/>
            <person name="Dalgaard T.S."/>
            <person name="Juul-Madsen H.R."/>
        </authorList>
    </citation>
    <scope>NUCLEOTIDE SEQUENCE [LARGE SCALE GENOMIC DNA]</scope>
    <source>
        <strain evidence="1 2">DSM 43913</strain>
    </source>
</reference>
<gene>
    <name evidence="1" type="ORF">GA0070610_0374</name>
</gene>
<dbReference type="RefSeq" id="WP_088998406.1">
    <property type="nucleotide sequence ID" value="NZ_JBFAAC010000004.1"/>
</dbReference>
<accession>A0A1C5G342</accession>
<sequence>MTEGPLTVRPGVLRRAAHGLDDDAYRLGHGLAGASGLVVPAPEWSAGAALTGLESAVHAWLGGLGARAAHTARAVRAAAEAYETVDDRAAGRLTALSR</sequence>
<proteinExistence type="predicted"/>
<dbReference type="GeneID" id="95800276"/>
<dbReference type="Proteomes" id="UP000198251">
    <property type="component" value="Chromosome I"/>
</dbReference>
<evidence type="ECO:0000313" key="2">
    <source>
        <dbReference type="Proteomes" id="UP000198251"/>
    </source>
</evidence>
<dbReference type="EMBL" id="LT607733">
    <property type="protein sequence ID" value="SCG14177.1"/>
    <property type="molecule type" value="Genomic_DNA"/>
</dbReference>
<organism evidence="1 2">
    <name type="scientific">Micromonospora echinofusca</name>
    <dbReference type="NCBI Taxonomy" id="47858"/>
    <lineage>
        <taxon>Bacteria</taxon>
        <taxon>Bacillati</taxon>
        <taxon>Actinomycetota</taxon>
        <taxon>Actinomycetes</taxon>
        <taxon>Micromonosporales</taxon>
        <taxon>Micromonosporaceae</taxon>
        <taxon>Micromonospora</taxon>
    </lineage>
</organism>
<protein>
    <submittedName>
        <fullName evidence="1">Excreted virulence factor EspC, type VII ESX diderm</fullName>
    </submittedName>
</protein>